<comment type="caution">
    <text evidence="1">The sequence shown here is derived from an EMBL/GenBank/DDBJ whole genome shotgun (WGS) entry which is preliminary data.</text>
</comment>
<dbReference type="Proteomes" id="UP001055057">
    <property type="component" value="Unassembled WGS sequence"/>
</dbReference>
<reference evidence="1" key="2">
    <citation type="submission" date="2021-08" db="EMBL/GenBank/DDBJ databases">
        <authorList>
            <person name="Tani A."/>
            <person name="Ola A."/>
            <person name="Ogura Y."/>
            <person name="Katsura K."/>
            <person name="Hayashi T."/>
        </authorList>
    </citation>
    <scope>NUCLEOTIDE SEQUENCE</scope>
    <source>
        <strain evidence="1">DSM 23632</strain>
    </source>
</reference>
<keyword evidence="2" id="KW-1185">Reference proteome</keyword>
<evidence type="ECO:0008006" key="3">
    <source>
        <dbReference type="Google" id="ProtNLM"/>
    </source>
</evidence>
<sequence>MPPILHVAAIHAEAPAGGAARFIVGQDHAGRWVAVEVHGRAGGLFRSRDAAVHFAAYETGHRADAVSVSPDRVELRL</sequence>
<protein>
    <recommendedName>
        <fullName evidence="3">RAG2 PHD domain containing protein</fullName>
    </recommendedName>
</protein>
<proteinExistence type="predicted"/>
<organism evidence="1 2">
    <name type="scientific">Methylobacterium trifolii</name>
    <dbReference type="NCBI Taxonomy" id="1003092"/>
    <lineage>
        <taxon>Bacteria</taxon>
        <taxon>Pseudomonadati</taxon>
        <taxon>Pseudomonadota</taxon>
        <taxon>Alphaproteobacteria</taxon>
        <taxon>Hyphomicrobiales</taxon>
        <taxon>Methylobacteriaceae</taxon>
        <taxon>Methylobacterium</taxon>
    </lineage>
</organism>
<reference evidence="1" key="1">
    <citation type="journal article" date="2021" name="Front. Microbiol.">
        <title>Comprehensive Comparative Genomics and Phenotyping of Methylobacterium Species.</title>
        <authorList>
            <person name="Alessa O."/>
            <person name="Ogura Y."/>
            <person name="Fujitani Y."/>
            <person name="Takami H."/>
            <person name="Hayashi T."/>
            <person name="Sahin N."/>
            <person name="Tani A."/>
        </authorList>
    </citation>
    <scope>NUCLEOTIDE SEQUENCE</scope>
    <source>
        <strain evidence="1">DSM 23632</strain>
    </source>
</reference>
<accession>A0ABQ4U168</accession>
<name>A0ABQ4U168_9HYPH</name>
<gene>
    <name evidence="1" type="ORF">MPOCJGCO_2192</name>
</gene>
<dbReference type="EMBL" id="BPRB01000116">
    <property type="protein sequence ID" value="GJE60082.1"/>
    <property type="molecule type" value="Genomic_DNA"/>
</dbReference>
<evidence type="ECO:0000313" key="2">
    <source>
        <dbReference type="Proteomes" id="UP001055057"/>
    </source>
</evidence>
<evidence type="ECO:0000313" key="1">
    <source>
        <dbReference type="EMBL" id="GJE60082.1"/>
    </source>
</evidence>